<keyword evidence="1" id="KW-0805">Transcription regulation</keyword>
<dbReference type="Gene3D" id="1.10.260.40">
    <property type="entry name" value="lambda repressor-like DNA-binding domains"/>
    <property type="match status" value="1"/>
</dbReference>
<evidence type="ECO:0000256" key="2">
    <source>
        <dbReference type="ARBA" id="ARBA00023125"/>
    </source>
</evidence>
<evidence type="ECO:0000313" key="6">
    <source>
        <dbReference type="Proteomes" id="UP001058461"/>
    </source>
</evidence>
<proteinExistence type="predicted"/>
<evidence type="ECO:0000313" key="5">
    <source>
        <dbReference type="EMBL" id="UTW12125.1"/>
    </source>
</evidence>
<dbReference type="Pfam" id="PF00532">
    <property type="entry name" value="Peripla_BP_1"/>
    <property type="match status" value="1"/>
</dbReference>
<dbReference type="Proteomes" id="UP001058461">
    <property type="component" value="Chromosome"/>
</dbReference>
<accession>A0ABY5HLL4</accession>
<sequence>MSKKVKNMEEFSRIAGVSRPTASKYFESPDAVTPRSRQKIEAALEKIDYRPNFLASNLMRKETRILGVLVPSIGDPFYAEIVRAIEVAALKYGYMAMIECSYGSGEMEEKAIENFMSVNVAGICIAPVGLLSSSKVLSKTEKSIPVVYIDSTFDESDAFVKTNNAQSIGLITQYMLRASEQPPMLFPMPNVNSNAQERSAAYVATMDKFGFEPILLDVNTDQKTWDFEKWGQQEMLRLLDRGGIPGRSILCANDRIAFGVISALYGSGLEVGRKTKAGFSVAGHDNQPLSNFTCPPLTTVAQDFELIGSTAIEILLQKIGRISRENLSNKIMLDTQLILRESA</sequence>
<dbReference type="EMBL" id="CP073347">
    <property type="protein sequence ID" value="UTW12125.1"/>
    <property type="molecule type" value="Genomic_DNA"/>
</dbReference>
<dbReference type="InterPro" id="IPR000843">
    <property type="entry name" value="HTH_LacI"/>
</dbReference>
<protein>
    <submittedName>
        <fullName evidence="5">LacI family DNA-binding transcriptional regulator</fullName>
    </submittedName>
</protein>
<dbReference type="Pfam" id="PF00356">
    <property type="entry name" value="LacI"/>
    <property type="match status" value="1"/>
</dbReference>
<name>A0ABY5HLL4_9GAMM</name>
<dbReference type="CDD" id="cd06267">
    <property type="entry name" value="PBP1_LacI_sugar_binding-like"/>
    <property type="match status" value="1"/>
</dbReference>
<evidence type="ECO:0000256" key="1">
    <source>
        <dbReference type="ARBA" id="ARBA00023015"/>
    </source>
</evidence>
<dbReference type="PANTHER" id="PTHR30146">
    <property type="entry name" value="LACI-RELATED TRANSCRIPTIONAL REPRESSOR"/>
    <property type="match status" value="1"/>
</dbReference>
<keyword evidence="3" id="KW-0804">Transcription</keyword>
<keyword evidence="2 5" id="KW-0238">DNA-binding</keyword>
<dbReference type="SMART" id="SM00354">
    <property type="entry name" value="HTH_LACI"/>
    <property type="match status" value="1"/>
</dbReference>
<dbReference type="InterPro" id="IPR010982">
    <property type="entry name" value="Lambda_DNA-bd_dom_sf"/>
</dbReference>
<organism evidence="5 6">
    <name type="scientific">Marinobacterium rhizophilum</name>
    <dbReference type="NCBI Taxonomy" id="420402"/>
    <lineage>
        <taxon>Bacteria</taxon>
        <taxon>Pseudomonadati</taxon>
        <taxon>Pseudomonadota</taxon>
        <taxon>Gammaproteobacteria</taxon>
        <taxon>Oceanospirillales</taxon>
        <taxon>Oceanospirillaceae</taxon>
        <taxon>Marinobacterium</taxon>
    </lineage>
</organism>
<dbReference type="RefSeq" id="WP_255854178.1">
    <property type="nucleotide sequence ID" value="NZ_CP073347.1"/>
</dbReference>
<dbReference type="Gene3D" id="3.40.50.2300">
    <property type="match status" value="2"/>
</dbReference>
<dbReference type="SUPFAM" id="SSF53822">
    <property type="entry name" value="Periplasmic binding protein-like I"/>
    <property type="match status" value="1"/>
</dbReference>
<dbReference type="InterPro" id="IPR028082">
    <property type="entry name" value="Peripla_BP_I"/>
</dbReference>
<dbReference type="CDD" id="cd01392">
    <property type="entry name" value="HTH_LacI"/>
    <property type="match status" value="1"/>
</dbReference>
<evidence type="ECO:0000256" key="3">
    <source>
        <dbReference type="ARBA" id="ARBA00023163"/>
    </source>
</evidence>
<dbReference type="PANTHER" id="PTHR30146:SF154">
    <property type="entry name" value="TRANSCRIPTION REGULATOR, MEMBER OF GALR FAMILY"/>
    <property type="match status" value="1"/>
</dbReference>
<reference evidence="5" key="1">
    <citation type="submission" date="2021-04" db="EMBL/GenBank/DDBJ databases">
        <title>Oceanospirillales bacteria with DddD are important DMSP degraders in coastal seawater.</title>
        <authorList>
            <person name="Liu J."/>
        </authorList>
    </citation>
    <scope>NUCLEOTIDE SEQUENCE</scope>
    <source>
        <strain evidence="5">D13-1</strain>
    </source>
</reference>
<feature type="domain" description="HTH lacI-type" evidence="4">
    <location>
        <begin position="6"/>
        <end position="60"/>
    </location>
</feature>
<dbReference type="InterPro" id="IPR001761">
    <property type="entry name" value="Peripla_BP/Lac1_sug-bd_dom"/>
</dbReference>
<dbReference type="SUPFAM" id="SSF47413">
    <property type="entry name" value="lambda repressor-like DNA-binding domains"/>
    <property type="match status" value="1"/>
</dbReference>
<gene>
    <name evidence="5" type="ORF">KDW95_00055</name>
</gene>
<dbReference type="GO" id="GO:0003677">
    <property type="term" value="F:DNA binding"/>
    <property type="evidence" value="ECO:0007669"/>
    <property type="project" value="UniProtKB-KW"/>
</dbReference>
<dbReference type="PROSITE" id="PS50932">
    <property type="entry name" value="HTH_LACI_2"/>
    <property type="match status" value="1"/>
</dbReference>
<evidence type="ECO:0000259" key="4">
    <source>
        <dbReference type="PROSITE" id="PS50932"/>
    </source>
</evidence>
<keyword evidence="6" id="KW-1185">Reference proteome</keyword>